<evidence type="ECO:0000313" key="8">
    <source>
        <dbReference type="EMBL" id="CAA0809360.1"/>
    </source>
</evidence>
<dbReference type="Pfam" id="PF02544">
    <property type="entry name" value="Steroid_dh"/>
    <property type="match status" value="1"/>
</dbReference>
<sequence>MSFLNITKLLTCQISSQTFAPEGHRCRILAFPSHQPSHLGITPPAAAARCSQSRQPLISGRSGQPRQQLLQKAKATEHTSWTLMLFQWMLNPASSMAVVWGLRAVWIAAISPIAIASLPSSKVGVFHQLFLKLSGRGKTMDASSKRLSVPQKFFGHFYILAVVWTTFLLVATWLYAHKTAPRVTEPVLFSSISSHLTGISHELFSRKSHSSLNYKYGLWKSVFLLLLMEIQVLRRLFETIYVFKYSPSARMHIAAYLTGLIFYIAAPLSLCSSYALEVFKFVVNVFTEFVVKGKDRMEFTEFDIWDLVSPLMQLKWYTWVGAAIFSWGWIHQRRCHVILGSLRENDQKVNDYEIPRGDWFEYVSSPHYLAEIVIYGGLVIAGGFFDITMWLLFGFVVANLAFAAADTHRWYLRKFDNYPKNRRAIIPFV</sequence>
<feature type="domain" description="3-oxo-5-alpha-steroid 4-dehydrogenase C-terminal" evidence="7">
    <location>
        <begin position="316"/>
        <end position="429"/>
    </location>
</feature>
<dbReference type="InterPro" id="IPR001104">
    <property type="entry name" value="3-oxo-5_a-steroid_4-DH_C"/>
</dbReference>
<evidence type="ECO:0000256" key="1">
    <source>
        <dbReference type="ARBA" id="ARBA00004127"/>
    </source>
</evidence>
<feature type="transmembrane region" description="Helical" evidence="6">
    <location>
        <begin position="253"/>
        <end position="276"/>
    </location>
</feature>
<comment type="pathway">
    <text evidence="2">Protein modification; protein glycosylation.</text>
</comment>
<reference evidence="8" key="1">
    <citation type="submission" date="2019-12" db="EMBL/GenBank/DDBJ databases">
        <authorList>
            <person name="Scholes J."/>
        </authorList>
    </citation>
    <scope>NUCLEOTIDE SEQUENCE</scope>
</reference>
<dbReference type="EMBL" id="CACSLK010003813">
    <property type="protein sequence ID" value="CAA0809360.1"/>
    <property type="molecule type" value="Genomic_DNA"/>
</dbReference>
<dbReference type="Proteomes" id="UP001153555">
    <property type="component" value="Unassembled WGS sequence"/>
</dbReference>
<dbReference type="PANTHER" id="PTHR14624">
    <property type="entry name" value="DFG10 PROTEIN"/>
    <property type="match status" value="1"/>
</dbReference>
<evidence type="ECO:0000256" key="5">
    <source>
        <dbReference type="ARBA" id="ARBA00023136"/>
    </source>
</evidence>
<comment type="subcellular location">
    <subcellularLocation>
        <location evidence="1">Endomembrane system</location>
        <topology evidence="1">Multi-pass membrane protein</topology>
    </subcellularLocation>
</comment>
<dbReference type="GO" id="GO:0016095">
    <property type="term" value="P:polyprenol catabolic process"/>
    <property type="evidence" value="ECO:0007669"/>
    <property type="project" value="TreeGrafter"/>
</dbReference>
<dbReference type="GO" id="GO:0005783">
    <property type="term" value="C:endoplasmic reticulum"/>
    <property type="evidence" value="ECO:0007669"/>
    <property type="project" value="TreeGrafter"/>
</dbReference>
<evidence type="ECO:0000256" key="3">
    <source>
        <dbReference type="ARBA" id="ARBA00022692"/>
    </source>
</evidence>
<dbReference type="AlphaFoldDB" id="A0A9N7MFB1"/>
<dbReference type="InterPro" id="IPR039698">
    <property type="entry name" value="Dfg10/SRD5A3"/>
</dbReference>
<dbReference type="PANTHER" id="PTHR14624:SF0">
    <property type="entry name" value="POLYPRENOL REDUCTASE"/>
    <property type="match status" value="1"/>
</dbReference>
<evidence type="ECO:0000256" key="4">
    <source>
        <dbReference type="ARBA" id="ARBA00022989"/>
    </source>
</evidence>
<protein>
    <submittedName>
        <fullName evidence="8">Polyprenol reductase 2</fullName>
    </submittedName>
</protein>
<feature type="transmembrane region" description="Helical" evidence="6">
    <location>
        <begin position="97"/>
        <end position="118"/>
    </location>
</feature>
<keyword evidence="5 6" id="KW-0472">Membrane</keyword>
<accession>A0A9N7MFB1</accession>
<feature type="transmembrane region" description="Helical" evidence="6">
    <location>
        <begin position="216"/>
        <end position="233"/>
    </location>
</feature>
<dbReference type="PROSITE" id="PS50244">
    <property type="entry name" value="S5A_REDUCTASE"/>
    <property type="match status" value="1"/>
</dbReference>
<dbReference type="OrthoDB" id="541710at2759"/>
<name>A0A9N7MFB1_STRHE</name>
<proteinExistence type="predicted"/>
<organism evidence="8 9">
    <name type="scientific">Striga hermonthica</name>
    <name type="common">Purple witchweed</name>
    <name type="synonym">Buchnera hermonthica</name>
    <dbReference type="NCBI Taxonomy" id="68872"/>
    <lineage>
        <taxon>Eukaryota</taxon>
        <taxon>Viridiplantae</taxon>
        <taxon>Streptophyta</taxon>
        <taxon>Embryophyta</taxon>
        <taxon>Tracheophyta</taxon>
        <taxon>Spermatophyta</taxon>
        <taxon>Magnoliopsida</taxon>
        <taxon>eudicotyledons</taxon>
        <taxon>Gunneridae</taxon>
        <taxon>Pentapetalae</taxon>
        <taxon>asterids</taxon>
        <taxon>lamiids</taxon>
        <taxon>Lamiales</taxon>
        <taxon>Orobanchaceae</taxon>
        <taxon>Buchnereae</taxon>
        <taxon>Striga</taxon>
    </lineage>
</organism>
<gene>
    <name evidence="8" type="ORF">SHERM_11371</name>
</gene>
<keyword evidence="3 6" id="KW-0812">Transmembrane</keyword>
<evidence type="ECO:0000256" key="2">
    <source>
        <dbReference type="ARBA" id="ARBA00004922"/>
    </source>
</evidence>
<dbReference type="GO" id="GO:0003865">
    <property type="term" value="F:3-oxo-5-alpha-steroid 4-dehydrogenase activity"/>
    <property type="evidence" value="ECO:0007669"/>
    <property type="project" value="TreeGrafter"/>
</dbReference>
<keyword evidence="9" id="KW-1185">Reference proteome</keyword>
<keyword evidence="4 6" id="KW-1133">Transmembrane helix</keyword>
<comment type="caution">
    <text evidence="8">The sequence shown here is derived from an EMBL/GenBank/DDBJ whole genome shotgun (WGS) entry which is preliminary data.</text>
</comment>
<feature type="transmembrane region" description="Helical" evidence="6">
    <location>
        <begin position="372"/>
        <end position="405"/>
    </location>
</feature>
<evidence type="ECO:0000313" key="9">
    <source>
        <dbReference type="Proteomes" id="UP001153555"/>
    </source>
</evidence>
<evidence type="ECO:0000256" key="6">
    <source>
        <dbReference type="SAM" id="Phobius"/>
    </source>
</evidence>
<feature type="transmembrane region" description="Helical" evidence="6">
    <location>
        <begin position="153"/>
        <end position="176"/>
    </location>
</feature>
<dbReference type="GO" id="GO:0006488">
    <property type="term" value="P:dolichol-linked oligosaccharide biosynthetic process"/>
    <property type="evidence" value="ECO:0007669"/>
    <property type="project" value="InterPro"/>
</dbReference>
<evidence type="ECO:0000259" key="7">
    <source>
        <dbReference type="Pfam" id="PF02544"/>
    </source>
</evidence>